<accession>A0A7M1RWG0</accession>
<reference evidence="1 2" key="1">
    <citation type="submission" date="2020-07" db="EMBL/GenBank/DDBJ databases">
        <title>Taxonomic proposal: Crassvirales, a new order of highly abundant and diverse bacterial viruses.</title>
        <authorList>
            <person name="Shkoporov A.N."/>
            <person name="Stockdale S.R."/>
            <person name="Guerin E."/>
            <person name="Ross R.P."/>
            <person name="Hill C."/>
        </authorList>
    </citation>
    <scope>NUCLEOTIDE SEQUENCE [LARGE SCALE GENOMIC DNA]</scope>
</reference>
<dbReference type="RefSeq" id="YP_010110784.1">
    <property type="nucleotide sequence ID" value="NC_055874.1"/>
</dbReference>
<dbReference type="Proteomes" id="UP000594037">
    <property type="component" value="Segment"/>
</dbReference>
<organism evidence="1 2">
    <name type="scientific">uncultured phage cr3_1</name>
    <dbReference type="NCBI Taxonomy" id="2772065"/>
    <lineage>
        <taxon>Viruses</taxon>
        <taxon>Duplodnaviria</taxon>
        <taxon>Heunggongvirae</taxon>
        <taxon>Uroviricota</taxon>
        <taxon>Caudoviricetes</taxon>
        <taxon>Crassvirales</taxon>
        <taxon>Intestiviridae</taxon>
        <taxon>Crudevirinae</taxon>
        <taxon>Diorhovirus</taxon>
        <taxon>Diorhovirus intestinalis</taxon>
    </lineage>
</organism>
<protein>
    <submittedName>
        <fullName evidence="1">Uncharacterized protein</fullName>
    </submittedName>
</protein>
<sequence>MNEVKDYILKVTVAFEGGVVQKFTFDNPQDYLTNNQIDKLINALPYVYHNKIRLGDFINQSFVKDIENRYGKHIIEIRKVVFKYRN</sequence>
<dbReference type="EMBL" id="MT774381">
    <property type="protein sequence ID" value="QOR58626.1"/>
    <property type="molecule type" value="Genomic_DNA"/>
</dbReference>
<dbReference type="GeneID" id="65129104"/>
<evidence type="ECO:0000313" key="1">
    <source>
        <dbReference type="EMBL" id="QOR58626.1"/>
    </source>
</evidence>
<evidence type="ECO:0000313" key="2">
    <source>
        <dbReference type="Proteomes" id="UP000594037"/>
    </source>
</evidence>
<keyword evidence="2" id="KW-1185">Reference proteome</keyword>
<proteinExistence type="predicted"/>
<dbReference type="KEGG" id="vg:65129104"/>
<name>A0A7M1RWG0_9CAUD</name>